<organism evidence="2 3">
    <name type="scientific">Coniophora puteana (strain RWD-64-598)</name>
    <name type="common">Brown rot fungus</name>
    <dbReference type="NCBI Taxonomy" id="741705"/>
    <lineage>
        <taxon>Eukaryota</taxon>
        <taxon>Fungi</taxon>
        <taxon>Dikarya</taxon>
        <taxon>Basidiomycota</taxon>
        <taxon>Agaricomycotina</taxon>
        <taxon>Agaricomycetes</taxon>
        <taxon>Agaricomycetidae</taxon>
        <taxon>Boletales</taxon>
        <taxon>Coniophorineae</taxon>
        <taxon>Coniophoraceae</taxon>
        <taxon>Coniophora</taxon>
    </lineage>
</organism>
<evidence type="ECO:0000313" key="3">
    <source>
        <dbReference type="Proteomes" id="UP000053558"/>
    </source>
</evidence>
<keyword evidence="3" id="KW-1185">Reference proteome</keyword>
<dbReference type="OMA" id="TVSVRCY"/>
<protein>
    <submittedName>
        <fullName evidence="2">Uncharacterized protein</fullName>
    </submittedName>
</protein>
<evidence type="ECO:0000313" key="2">
    <source>
        <dbReference type="EMBL" id="EIW84966.1"/>
    </source>
</evidence>
<sequence length="742" mass="81641">MVKLIILSPKGNQGVRYFPHHGYLGLTPVKVEGVVRTQLEQDGKPLLSKDLHIAVRCYEARQTRLGATNTNMLADYSTMLWSKPDDQDWTEVGEGDHTFRIVVPANATAPSTALYYQEYRIFWRVEATLNHIPINGVGSRIVKHFDLPLIRYDVPPLIRPPSPPMVITSSHLYATAKKTKGPQLRYRVVLPPQPVGPLDIVPIQIYVQPMDSSVVVRSATAVVERRITLKDAQSLSQSGSGTPTVPNAHPPDSTSSSYAPSVSASPSASSPYPALHHSSPPPGTAGSVASSSFQDLASTASASTIFTDSDSRPLLPSSPGPDKVATHIYAHVESSVPFKHDSDGIWKQTLNFSWPDTKSKARWGIGETARTEMANVQFFIRPKLIVSSSSSNAESFELEDQEIFALSTNESQRQVAFSKYNEQLYSNNRSKSKSPRRTRRERDRPPDSPNDASTNPLSSAPPHVQRHLEPSSAQNPKFPSTSPYPPKAKVKAHRRPHTSAGPRDKSVDLRASDAIRHQNHHLVVPVRAETAISANKAEVRTGFNQKWVLLPQLGSSIVSTDSGISIKHEESADHADGVSLFGHLDQSDVLAWEQELARIESASRRSSADMLGFTSRRKQGHPHHRTPAHRILPGFRPRYCILPDDPYIGIADSQLSDGWLLHFIVSPGCTCTVMGAGYMLMRATIPTPEETYAAMAPDLRRKVDANRAARLAQENAMNRQVEAQVGQADPDTVKPVWAEAKK</sequence>
<name>A0A5M3N110_CONPW</name>
<proteinExistence type="predicted"/>
<feature type="region of interest" description="Disordered" evidence="1">
    <location>
        <begin position="232"/>
        <end position="291"/>
    </location>
</feature>
<dbReference type="AlphaFoldDB" id="A0A5M3N110"/>
<feature type="compositionally biased region" description="Basic residues" evidence="1">
    <location>
        <begin position="430"/>
        <end position="439"/>
    </location>
</feature>
<dbReference type="GeneID" id="19208772"/>
<dbReference type="RefSeq" id="XP_007764165.1">
    <property type="nucleotide sequence ID" value="XM_007765975.1"/>
</dbReference>
<evidence type="ECO:0000256" key="1">
    <source>
        <dbReference type="SAM" id="MobiDB-lite"/>
    </source>
</evidence>
<feature type="compositionally biased region" description="Polar residues" evidence="1">
    <location>
        <begin position="471"/>
        <end position="481"/>
    </location>
</feature>
<feature type="compositionally biased region" description="Polar residues" evidence="1">
    <location>
        <begin position="232"/>
        <end position="245"/>
    </location>
</feature>
<dbReference type="Proteomes" id="UP000053558">
    <property type="component" value="Unassembled WGS sequence"/>
</dbReference>
<feature type="compositionally biased region" description="Basic residues" evidence="1">
    <location>
        <begin position="488"/>
        <end position="497"/>
    </location>
</feature>
<accession>A0A5M3N110</accession>
<feature type="region of interest" description="Disordered" evidence="1">
    <location>
        <begin position="715"/>
        <end position="742"/>
    </location>
</feature>
<comment type="caution">
    <text evidence="2">The sequence shown here is derived from an EMBL/GenBank/DDBJ whole genome shotgun (WGS) entry which is preliminary data.</text>
</comment>
<dbReference type="KEGG" id="cput:CONPUDRAFT_69918"/>
<feature type="compositionally biased region" description="Low complexity" evidence="1">
    <location>
        <begin position="250"/>
        <end position="278"/>
    </location>
</feature>
<feature type="region of interest" description="Disordered" evidence="1">
    <location>
        <begin position="419"/>
        <end position="509"/>
    </location>
</feature>
<gene>
    <name evidence="2" type="ORF">CONPUDRAFT_69918</name>
</gene>
<dbReference type="EMBL" id="JH711574">
    <property type="protein sequence ID" value="EIW84966.1"/>
    <property type="molecule type" value="Genomic_DNA"/>
</dbReference>
<reference evidence="3" key="1">
    <citation type="journal article" date="2012" name="Science">
        <title>The Paleozoic origin of enzymatic lignin decomposition reconstructed from 31 fungal genomes.</title>
        <authorList>
            <person name="Floudas D."/>
            <person name="Binder M."/>
            <person name="Riley R."/>
            <person name="Barry K."/>
            <person name="Blanchette R.A."/>
            <person name="Henrissat B."/>
            <person name="Martinez A.T."/>
            <person name="Otillar R."/>
            <person name="Spatafora J.W."/>
            <person name="Yadav J.S."/>
            <person name="Aerts A."/>
            <person name="Benoit I."/>
            <person name="Boyd A."/>
            <person name="Carlson A."/>
            <person name="Copeland A."/>
            <person name="Coutinho P.M."/>
            <person name="de Vries R.P."/>
            <person name="Ferreira P."/>
            <person name="Findley K."/>
            <person name="Foster B."/>
            <person name="Gaskell J."/>
            <person name="Glotzer D."/>
            <person name="Gorecki P."/>
            <person name="Heitman J."/>
            <person name="Hesse C."/>
            <person name="Hori C."/>
            <person name="Igarashi K."/>
            <person name="Jurgens J.A."/>
            <person name="Kallen N."/>
            <person name="Kersten P."/>
            <person name="Kohler A."/>
            <person name="Kuees U."/>
            <person name="Kumar T.K.A."/>
            <person name="Kuo A."/>
            <person name="LaButti K."/>
            <person name="Larrondo L.F."/>
            <person name="Lindquist E."/>
            <person name="Ling A."/>
            <person name="Lombard V."/>
            <person name="Lucas S."/>
            <person name="Lundell T."/>
            <person name="Martin R."/>
            <person name="McLaughlin D.J."/>
            <person name="Morgenstern I."/>
            <person name="Morin E."/>
            <person name="Murat C."/>
            <person name="Nagy L.G."/>
            <person name="Nolan M."/>
            <person name="Ohm R.A."/>
            <person name="Patyshakuliyeva A."/>
            <person name="Rokas A."/>
            <person name="Ruiz-Duenas F.J."/>
            <person name="Sabat G."/>
            <person name="Salamov A."/>
            <person name="Samejima M."/>
            <person name="Schmutz J."/>
            <person name="Slot J.C."/>
            <person name="St John F."/>
            <person name="Stenlid J."/>
            <person name="Sun H."/>
            <person name="Sun S."/>
            <person name="Syed K."/>
            <person name="Tsang A."/>
            <person name="Wiebenga A."/>
            <person name="Young D."/>
            <person name="Pisabarro A."/>
            <person name="Eastwood D.C."/>
            <person name="Martin F."/>
            <person name="Cullen D."/>
            <person name="Grigoriev I.V."/>
            <person name="Hibbett D.S."/>
        </authorList>
    </citation>
    <scope>NUCLEOTIDE SEQUENCE [LARGE SCALE GENOMIC DNA]</scope>
    <source>
        <strain evidence="3">RWD-64-598 SS2</strain>
    </source>
</reference>
<dbReference type="OrthoDB" id="3230530at2759"/>